<dbReference type="InterPro" id="IPR050555">
    <property type="entry name" value="Bact_Solute-Bind_Prot2"/>
</dbReference>
<dbReference type="InterPro" id="IPR025997">
    <property type="entry name" value="SBP_2_dom"/>
</dbReference>
<keyword evidence="3" id="KW-0732">Signal</keyword>
<evidence type="ECO:0000313" key="5">
    <source>
        <dbReference type="EMBL" id="GAA3574316.1"/>
    </source>
</evidence>
<comment type="similarity">
    <text evidence="2">Belongs to the bacterial solute-binding protein 2 family.</text>
</comment>
<dbReference type="Proteomes" id="UP001500767">
    <property type="component" value="Unassembled WGS sequence"/>
</dbReference>
<evidence type="ECO:0000259" key="4">
    <source>
        <dbReference type="Pfam" id="PF13407"/>
    </source>
</evidence>
<dbReference type="EMBL" id="BAAAYR010000004">
    <property type="protein sequence ID" value="GAA3574316.1"/>
    <property type="molecule type" value="Genomic_DNA"/>
</dbReference>
<dbReference type="PANTHER" id="PTHR30036:SF7">
    <property type="entry name" value="ABC TRANSPORTER PERIPLASMIC-BINDING PROTEIN YPHF"/>
    <property type="match status" value="1"/>
</dbReference>
<evidence type="ECO:0000256" key="1">
    <source>
        <dbReference type="ARBA" id="ARBA00004196"/>
    </source>
</evidence>
<dbReference type="RefSeq" id="WP_204910118.1">
    <property type="nucleotide sequence ID" value="NZ_BAAAYR010000004.1"/>
</dbReference>
<keyword evidence="6" id="KW-1185">Reference proteome</keyword>
<evidence type="ECO:0000256" key="2">
    <source>
        <dbReference type="ARBA" id="ARBA00007639"/>
    </source>
</evidence>
<comment type="caution">
    <text evidence="5">The sequence shown here is derived from an EMBL/GenBank/DDBJ whole genome shotgun (WGS) entry which is preliminary data.</text>
</comment>
<accession>A0ABP6XYW4</accession>
<feature type="signal peptide" evidence="3">
    <location>
        <begin position="1"/>
        <end position="29"/>
    </location>
</feature>
<feature type="domain" description="Periplasmic binding protein" evidence="4">
    <location>
        <begin position="61"/>
        <end position="304"/>
    </location>
</feature>
<evidence type="ECO:0000313" key="6">
    <source>
        <dbReference type="Proteomes" id="UP001500767"/>
    </source>
</evidence>
<name>A0ABP6XYW4_9ACTN</name>
<dbReference type="InterPro" id="IPR028082">
    <property type="entry name" value="Peripla_BP_I"/>
</dbReference>
<proteinExistence type="inferred from homology"/>
<reference evidence="6" key="1">
    <citation type="journal article" date="2019" name="Int. J. Syst. Evol. Microbiol.">
        <title>The Global Catalogue of Microorganisms (GCM) 10K type strain sequencing project: providing services to taxonomists for standard genome sequencing and annotation.</title>
        <authorList>
            <consortium name="The Broad Institute Genomics Platform"/>
            <consortium name="The Broad Institute Genome Sequencing Center for Infectious Disease"/>
            <person name="Wu L."/>
            <person name="Ma J."/>
        </authorList>
    </citation>
    <scope>NUCLEOTIDE SEQUENCE [LARGE SCALE GENOMIC DNA]</scope>
    <source>
        <strain evidence="6">JCM 16540</strain>
    </source>
</reference>
<dbReference type="Pfam" id="PF13407">
    <property type="entry name" value="Peripla_BP_4"/>
    <property type="match status" value="1"/>
</dbReference>
<sequence>MTPLPDGRVLRRPLLTRTLAVVTVTAALALSACSGGGAPQSSGSAPAGGGGGGNSGYTFAMITHETPGDTFWDRIRAGGEQAAKDTGSTLRYSSDPDATKQATLIDAAVNSKVDGIASTLVTPDALIPSLKKAEAAGIPVDTFNSGLDFYQQAGAIAHFSSDEKLAGQQAGAKAKAAGATKILCTIQQTGSVALEDRCAGVKDSFPNTENLQVNGADDSAVTSAIQAKLSQDKDINWVITLGAAQSLDTIKAKSAAGRDDVKVGTFDLNAEAAKAVQSGDLQFCIDQQPYLQGYLAVSQLYLYKKNGNVMGGGKATLTGPSFVDTTNVAAILPFIDQNTR</sequence>
<dbReference type="Gene3D" id="3.40.50.2300">
    <property type="match status" value="2"/>
</dbReference>
<feature type="chain" id="PRO_5045629208" evidence="3">
    <location>
        <begin position="30"/>
        <end position="340"/>
    </location>
</feature>
<protein>
    <submittedName>
        <fullName evidence="5">Substrate-binding domain-containing protein</fullName>
    </submittedName>
</protein>
<dbReference type="PANTHER" id="PTHR30036">
    <property type="entry name" value="D-XYLOSE-BINDING PERIPLASMIC PROTEIN"/>
    <property type="match status" value="1"/>
</dbReference>
<comment type="subcellular location">
    <subcellularLocation>
        <location evidence="1">Cell envelope</location>
    </subcellularLocation>
</comment>
<dbReference type="SUPFAM" id="SSF53822">
    <property type="entry name" value="Periplasmic binding protein-like I"/>
    <property type="match status" value="1"/>
</dbReference>
<evidence type="ECO:0000256" key="3">
    <source>
        <dbReference type="SAM" id="SignalP"/>
    </source>
</evidence>
<gene>
    <name evidence="5" type="ORF">GCM10022197_34130</name>
</gene>
<organism evidence="5 6">
    <name type="scientific">Microlunatus spumicola</name>
    <dbReference type="NCBI Taxonomy" id="81499"/>
    <lineage>
        <taxon>Bacteria</taxon>
        <taxon>Bacillati</taxon>
        <taxon>Actinomycetota</taxon>
        <taxon>Actinomycetes</taxon>
        <taxon>Propionibacteriales</taxon>
        <taxon>Propionibacteriaceae</taxon>
        <taxon>Microlunatus</taxon>
    </lineage>
</organism>